<proteinExistence type="predicted"/>
<dbReference type="AlphaFoldDB" id="A0A8J3AHC3"/>
<feature type="transmembrane region" description="Helical" evidence="2">
    <location>
        <begin position="52"/>
        <end position="72"/>
    </location>
</feature>
<evidence type="ECO:0000256" key="2">
    <source>
        <dbReference type="SAM" id="Phobius"/>
    </source>
</evidence>
<feature type="transmembrane region" description="Helical" evidence="2">
    <location>
        <begin position="26"/>
        <end position="46"/>
    </location>
</feature>
<evidence type="ECO:0000313" key="4">
    <source>
        <dbReference type="Proteomes" id="UP000619536"/>
    </source>
</evidence>
<evidence type="ECO:0000313" key="3">
    <source>
        <dbReference type="EMBL" id="GGI12870.1"/>
    </source>
</evidence>
<reference evidence="3" key="1">
    <citation type="journal article" date="2014" name="Int. J. Syst. Evol. Microbiol.">
        <title>Complete genome sequence of Corynebacterium casei LMG S-19264T (=DSM 44701T), isolated from a smear-ripened cheese.</title>
        <authorList>
            <consortium name="US DOE Joint Genome Institute (JGI-PGF)"/>
            <person name="Walter F."/>
            <person name="Albersmeier A."/>
            <person name="Kalinowski J."/>
            <person name="Ruckert C."/>
        </authorList>
    </citation>
    <scope>NUCLEOTIDE SEQUENCE</scope>
    <source>
        <strain evidence="3">CCM 8606</strain>
    </source>
</reference>
<sequence length="112" mass="12466">MYAIMAQFSGIEGDNMANQFKFRMRLYLLTCVASIAWFASTIHDALRDHTLQSVPTIFLLVCIAIVIVYTGYSGMSMWIKGDPSESDSSEDTNTQDSSAHESNDGKSMPTRK</sequence>
<feature type="region of interest" description="Disordered" evidence="1">
    <location>
        <begin position="82"/>
        <end position="112"/>
    </location>
</feature>
<accession>A0A8J3AHC3</accession>
<keyword evidence="2" id="KW-0812">Transmembrane</keyword>
<dbReference type="EMBL" id="BMDH01000001">
    <property type="protein sequence ID" value="GGI12870.1"/>
    <property type="molecule type" value="Genomic_DNA"/>
</dbReference>
<reference evidence="3" key="2">
    <citation type="submission" date="2020-09" db="EMBL/GenBank/DDBJ databases">
        <authorList>
            <person name="Sun Q."/>
            <person name="Sedlacek I."/>
        </authorList>
    </citation>
    <scope>NUCLEOTIDE SEQUENCE</scope>
    <source>
        <strain evidence="3">CCM 8606</strain>
    </source>
</reference>
<dbReference type="Proteomes" id="UP000619536">
    <property type="component" value="Unassembled WGS sequence"/>
</dbReference>
<keyword evidence="2" id="KW-0472">Membrane</keyword>
<comment type="caution">
    <text evidence="3">The sequence shown here is derived from an EMBL/GenBank/DDBJ whole genome shotgun (WGS) entry which is preliminary data.</text>
</comment>
<protein>
    <recommendedName>
        <fullName evidence="5">Carbon starvation protein</fullName>
    </recommendedName>
</protein>
<keyword evidence="4" id="KW-1185">Reference proteome</keyword>
<organism evidence="3 4">
    <name type="scientific">Galliscardovia ingluviei</name>
    <dbReference type="NCBI Taxonomy" id="1769422"/>
    <lineage>
        <taxon>Bacteria</taxon>
        <taxon>Bacillati</taxon>
        <taxon>Actinomycetota</taxon>
        <taxon>Actinomycetes</taxon>
        <taxon>Bifidobacteriales</taxon>
        <taxon>Bifidobacteriaceae</taxon>
        <taxon>Galliscardovia</taxon>
    </lineage>
</organism>
<gene>
    <name evidence="3" type="ORF">GCM10007377_03120</name>
</gene>
<evidence type="ECO:0008006" key="5">
    <source>
        <dbReference type="Google" id="ProtNLM"/>
    </source>
</evidence>
<name>A0A8J3AHC3_9BIFI</name>
<evidence type="ECO:0000256" key="1">
    <source>
        <dbReference type="SAM" id="MobiDB-lite"/>
    </source>
</evidence>
<keyword evidence="2" id="KW-1133">Transmembrane helix</keyword>